<reference evidence="2" key="1">
    <citation type="submission" date="2023-07" db="EMBL/GenBank/DDBJ databases">
        <title>Black Yeasts Isolated from many extreme environments.</title>
        <authorList>
            <person name="Coleine C."/>
            <person name="Stajich J.E."/>
            <person name="Selbmann L."/>
        </authorList>
    </citation>
    <scope>NUCLEOTIDE SEQUENCE</scope>
    <source>
        <strain evidence="2">CCFEE 5485</strain>
    </source>
</reference>
<proteinExistence type="predicted"/>
<accession>A0AAE0WLM0</accession>
<dbReference type="EMBL" id="JAUTXT010000022">
    <property type="protein sequence ID" value="KAK3673977.1"/>
    <property type="molecule type" value="Genomic_DNA"/>
</dbReference>
<dbReference type="Pfam" id="PF11951">
    <property type="entry name" value="Fungal_trans_2"/>
    <property type="match status" value="1"/>
</dbReference>
<name>A0AAE0WLM0_9PEZI</name>
<dbReference type="InterPro" id="IPR021858">
    <property type="entry name" value="Fun_TF"/>
</dbReference>
<dbReference type="PANTHER" id="PTHR37540:SF5">
    <property type="entry name" value="TRANSCRIPTION FACTOR DOMAIN-CONTAINING PROTEIN"/>
    <property type="match status" value="1"/>
</dbReference>
<keyword evidence="3" id="KW-1185">Reference proteome</keyword>
<feature type="region of interest" description="Disordered" evidence="1">
    <location>
        <begin position="87"/>
        <end position="117"/>
    </location>
</feature>
<organism evidence="2 3">
    <name type="scientific">Recurvomyces mirabilis</name>
    <dbReference type="NCBI Taxonomy" id="574656"/>
    <lineage>
        <taxon>Eukaryota</taxon>
        <taxon>Fungi</taxon>
        <taxon>Dikarya</taxon>
        <taxon>Ascomycota</taxon>
        <taxon>Pezizomycotina</taxon>
        <taxon>Dothideomycetes</taxon>
        <taxon>Dothideomycetidae</taxon>
        <taxon>Mycosphaerellales</taxon>
        <taxon>Teratosphaeriaceae</taxon>
        <taxon>Recurvomyces</taxon>
    </lineage>
</organism>
<evidence type="ECO:0000313" key="2">
    <source>
        <dbReference type="EMBL" id="KAK3673977.1"/>
    </source>
</evidence>
<evidence type="ECO:0000256" key="1">
    <source>
        <dbReference type="SAM" id="MobiDB-lite"/>
    </source>
</evidence>
<sequence>MLEIPLRQPASTPLGGPTPGLAEPFVFVPITGVEASKGRGAAKRIVRAHVTRVQHAKSSALSSTQDLQTWTVKPYIHRDALSVRRKATSTIKPAKKAPYLRKDSSTDSSSKDSDTTNSVHDSAIVILSPRLPNAAGGLADPFWSYPVDHQPELSPLFAHYIQNIAVEIADLDGPNEKGLIRRNWFPTMMQEAAPMYAVLLMSASHYAIVNPKGAALIDLLHLKARTLAEINKTLADPKKGISDAMLAAVVKVAAYEAIFGDSASFTAHMKGLKMMLKMRGGYSTLGLNGLIERMILWIDLNAAHITGLERHLDGAFETKVTFAAPDPFHFAGIS</sequence>
<evidence type="ECO:0000313" key="3">
    <source>
        <dbReference type="Proteomes" id="UP001274830"/>
    </source>
</evidence>
<comment type="caution">
    <text evidence="2">The sequence shown here is derived from an EMBL/GenBank/DDBJ whole genome shotgun (WGS) entry which is preliminary data.</text>
</comment>
<protein>
    <submittedName>
        <fullName evidence="2">Uncharacterized protein</fullName>
    </submittedName>
</protein>
<feature type="compositionally biased region" description="Basic and acidic residues" evidence="1">
    <location>
        <begin position="100"/>
        <end position="114"/>
    </location>
</feature>
<dbReference type="PANTHER" id="PTHR37540">
    <property type="entry name" value="TRANSCRIPTION FACTOR (ACR-2), PUTATIVE-RELATED-RELATED"/>
    <property type="match status" value="1"/>
</dbReference>
<dbReference type="Proteomes" id="UP001274830">
    <property type="component" value="Unassembled WGS sequence"/>
</dbReference>
<dbReference type="AlphaFoldDB" id="A0AAE0WLM0"/>
<gene>
    <name evidence="2" type="ORF">LTR78_006179</name>
</gene>
<feature type="compositionally biased region" description="Basic residues" evidence="1">
    <location>
        <begin position="87"/>
        <end position="99"/>
    </location>
</feature>